<evidence type="ECO:0000256" key="1">
    <source>
        <dbReference type="ARBA" id="ARBA00004442"/>
    </source>
</evidence>
<dbReference type="InterPro" id="IPR037066">
    <property type="entry name" value="Plug_dom_sf"/>
</dbReference>
<dbReference type="Gene3D" id="2.60.40.1120">
    <property type="entry name" value="Carboxypeptidase-like, regulatory domain"/>
    <property type="match status" value="1"/>
</dbReference>
<evidence type="ECO:0000313" key="8">
    <source>
        <dbReference type="Proteomes" id="UP000596329"/>
    </source>
</evidence>
<dbReference type="RefSeq" id="WP_203095611.1">
    <property type="nucleotide sequence ID" value="NZ_CP059075.1"/>
</dbReference>
<keyword evidence="7" id="KW-0675">Receptor</keyword>
<dbReference type="InterPro" id="IPR041700">
    <property type="entry name" value="OMP_b-brl_3"/>
</dbReference>
<evidence type="ECO:0000259" key="6">
    <source>
        <dbReference type="Pfam" id="PF14905"/>
    </source>
</evidence>
<reference evidence="7 8" key="1">
    <citation type="submission" date="2020-07" db="EMBL/GenBank/DDBJ databases">
        <title>Genomic characterization of Flavobacterium psychrophilum strains.</title>
        <authorList>
            <person name="Castillo D."/>
            <person name="Jorgensen J."/>
            <person name="Middelboe M."/>
        </authorList>
    </citation>
    <scope>NUCLEOTIDE SEQUENCE [LARGE SCALE GENOMIC DNA]</scope>
    <source>
        <strain evidence="7 8">FPS-R7</strain>
    </source>
</reference>
<keyword evidence="3" id="KW-0998">Cell outer membrane</keyword>
<dbReference type="InterPro" id="IPR008969">
    <property type="entry name" value="CarboxyPept-like_regulatory"/>
</dbReference>
<dbReference type="AlphaFoldDB" id="A0A7U2NDF1"/>
<evidence type="ECO:0000259" key="5">
    <source>
        <dbReference type="Pfam" id="PF07715"/>
    </source>
</evidence>
<keyword evidence="4" id="KW-0732">Signal</keyword>
<dbReference type="InterPro" id="IPR012910">
    <property type="entry name" value="Plug_dom"/>
</dbReference>
<dbReference type="GO" id="GO:0009279">
    <property type="term" value="C:cell outer membrane"/>
    <property type="evidence" value="ECO:0007669"/>
    <property type="project" value="UniProtKB-SubCell"/>
</dbReference>
<feature type="signal peptide" evidence="4">
    <location>
        <begin position="1"/>
        <end position="26"/>
    </location>
</feature>
<dbReference type="PANTHER" id="PTHR40980:SF4">
    <property type="entry name" value="TONB-DEPENDENT RECEPTOR-LIKE BETA-BARREL DOMAIN-CONTAINING PROTEIN"/>
    <property type="match status" value="1"/>
</dbReference>
<name>A0A7U2NDF1_FLAPS</name>
<dbReference type="SUPFAM" id="SSF56935">
    <property type="entry name" value="Porins"/>
    <property type="match status" value="1"/>
</dbReference>
<dbReference type="PANTHER" id="PTHR40980">
    <property type="entry name" value="PLUG DOMAIN-CONTAINING PROTEIN"/>
    <property type="match status" value="1"/>
</dbReference>
<gene>
    <name evidence="7" type="ORF">H0H26_08435</name>
</gene>
<dbReference type="InterPro" id="IPR036942">
    <property type="entry name" value="Beta-barrel_TonB_sf"/>
</dbReference>
<sequence>MLLQNASKKVLYFLILQLSLISMSNAQTSVTVSGLIKDKNTQSVLSFVNVVLKTEKDSTFVSGTVTNEEGRFSLSKIKSGNYYLEVSYIGYKTSKKSLFVGTLTEYLDIKNIEIEEKLTSLQEVLVTGKTAEISEKMDKKTFSLKDNISQSGGSVLQAMQNMPSVTVHDGKVQLRGNDKVTILIDGKQTALTGFGNQTGLDNIPASAIEKIEIINNPSAKYDANGNAGIINIIYKKNKKDGFNGKFGFTTGVGSLWVQKENLPTIRPQYTFTPKINPSISLNYRKNKVNVFFQGDYLYTETLNKNEFVTRNYDNGDVINSQLKRNRNTHFTTLKSGFDYAINDQNSLTISGLFGSEKIIDRGDQPFFNNDFLQRNRLWQFLEDELKTTIMATASYQHKFAAAGHLLNIGFNYTFHREDEKYFYDNYLPTSTGTDAFKLLSDEQVYDFNFDYIKPLKYGRIETGIKFRNRNIPTNMQFIPGTNSVLDANAGGWATYKELIPAVYGNYIFENKKWEGELGLRIEYVKIQYDVNPNHIVYKSDGYNYTQPFPNLRLAYKISDNNKVSIFYNRRVDRPNEVDIRIFPKYDDAEIIKVGNPALRSQFTNSIELGYKKSWGKGSLYNAIYHRFADGTITRISSTVAPSNLIYATFQNVNKSYNTGVEMVLAQEISKLYAFNINLNAYRNKIDAFTVENKYPSTHTFSANKQEIFSGNLKINNTFHFPKNIDLQLTAIYLAPDIIPQGKIKSRFSLDFGLKKAIQKGKGELFFNATNLLNTMIIKKEINGQGFNYTSNDYYETQVLRLGYSYKF</sequence>
<comment type="subcellular location">
    <subcellularLocation>
        <location evidence="1">Cell outer membrane</location>
    </subcellularLocation>
</comment>
<evidence type="ECO:0000313" key="7">
    <source>
        <dbReference type="EMBL" id="QRE02938.1"/>
    </source>
</evidence>
<dbReference type="Gene3D" id="2.170.130.10">
    <property type="entry name" value="TonB-dependent receptor, plug domain"/>
    <property type="match status" value="1"/>
</dbReference>
<evidence type="ECO:0000256" key="3">
    <source>
        <dbReference type="ARBA" id="ARBA00023237"/>
    </source>
</evidence>
<accession>A0A7U2NDF1</accession>
<organism evidence="7 8">
    <name type="scientific">Flavobacterium psychrophilum</name>
    <dbReference type="NCBI Taxonomy" id="96345"/>
    <lineage>
        <taxon>Bacteria</taxon>
        <taxon>Pseudomonadati</taxon>
        <taxon>Bacteroidota</taxon>
        <taxon>Flavobacteriia</taxon>
        <taxon>Flavobacteriales</taxon>
        <taxon>Flavobacteriaceae</taxon>
        <taxon>Flavobacterium</taxon>
    </lineage>
</organism>
<feature type="domain" description="Outer membrane protein beta-barrel" evidence="6">
    <location>
        <begin position="397"/>
        <end position="805"/>
    </location>
</feature>
<feature type="chain" id="PRO_5031278732" evidence="4">
    <location>
        <begin position="27"/>
        <end position="807"/>
    </location>
</feature>
<proteinExistence type="predicted"/>
<dbReference type="Pfam" id="PF13715">
    <property type="entry name" value="CarbopepD_reg_2"/>
    <property type="match status" value="1"/>
</dbReference>
<evidence type="ECO:0000256" key="2">
    <source>
        <dbReference type="ARBA" id="ARBA00023136"/>
    </source>
</evidence>
<evidence type="ECO:0000256" key="4">
    <source>
        <dbReference type="SAM" id="SignalP"/>
    </source>
</evidence>
<dbReference type="SUPFAM" id="SSF49464">
    <property type="entry name" value="Carboxypeptidase regulatory domain-like"/>
    <property type="match status" value="1"/>
</dbReference>
<dbReference type="EMBL" id="CP059075">
    <property type="protein sequence ID" value="QRE02938.1"/>
    <property type="molecule type" value="Genomic_DNA"/>
</dbReference>
<dbReference type="Gene3D" id="2.40.170.20">
    <property type="entry name" value="TonB-dependent receptor, beta-barrel domain"/>
    <property type="match status" value="1"/>
</dbReference>
<dbReference type="Proteomes" id="UP000596329">
    <property type="component" value="Chromosome"/>
</dbReference>
<keyword evidence="2" id="KW-0472">Membrane</keyword>
<dbReference type="Pfam" id="PF07715">
    <property type="entry name" value="Plug"/>
    <property type="match status" value="1"/>
</dbReference>
<protein>
    <submittedName>
        <fullName evidence="7">TonB-dependent receptor</fullName>
    </submittedName>
</protein>
<feature type="domain" description="TonB-dependent receptor plug" evidence="5">
    <location>
        <begin position="149"/>
        <end position="229"/>
    </location>
</feature>
<dbReference type="Pfam" id="PF14905">
    <property type="entry name" value="OMP_b-brl_3"/>
    <property type="match status" value="1"/>
</dbReference>